<evidence type="ECO:0000256" key="1">
    <source>
        <dbReference type="SAM" id="Phobius"/>
    </source>
</evidence>
<organism evidence="2 3">
    <name type="scientific">[Mycoplasma] falconis</name>
    <dbReference type="NCBI Taxonomy" id="92403"/>
    <lineage>
        <taxon>Bacteria</taxon>
        <taxon>Bacillati</taxon>
        <taxon>Mycoplasmatota</taxon>
        <taxon>Mycoplasmoidales</taxon>
        <taxon>Metamycoplasmataceae</taxon>
        <taxon>Metamycoplasma</taxon>
    </lineage>
</organism>
<comment type="caution">
    <text evidence="2">The sequence shown here is derived from an EMBL/GenBank/DDBJ whole genome shotgun (WGS) entry which is preliminary data.</text>
</comment>
<keyword evidence="1" id="KW-1133">Transmembrane helix</keyword>
<keyword evidence="3" id="KW-1185">Reference proteome</keyword>
<evidence type="ECO:0000313" key="3">
    <source>
        <dbReference type="Proteomes" id="UP000319776"/>
    </source>
</evidence>
<proteinExistence type="predicted"/>
<keyword evidence="1" id="KW-0812">Transmembrane</keyword>
<dbReference type="Proteomes" id="UP000319776">
    <property type="component" value="Unassembled WGS sequence"/>
</dbReference>
<evidence type="ECO:0000313" key="2">
    <source>
        <dbReference type="EMBL" id="TPE58026.1"/>
    </source>
</evidence>
<dbReference type="RefSeq" id="WP_140780998.1">
    <property type="nucleotide sequence ID" value="NZ_VFSS01000001.1"/>
</dbReference>
<sequence length="80" mass="8386">MTGFTKMSEDKTKDICGGFAISAILSTILAIVPVAINAISGIVGIVKAASASTGEIKTKDFQAKWDNGDTNVAYGFHYIT</sequence>
<gene>
    <name evidence="2" type="ORF">FJO69_00210</name>
</gene>
<keyword evidence="1" id="KW-0472">Membrane</keyword>
<feature type="transmembrane region" description="Helical" evidence="1">
    <location>
        <begin position="20"/>
        <end position="46"/>
    </location>
</feature>
<reference evidence="2 3" key="1">
    <citation type="submission" date="2019-06" db="EMBL/GenBank/DDBJ databases">
        <title>Mycoplasma falconis type strain whole genome sequence.</title>
        <authorList>
            <person name="Spergser J."/>
        </authorList>
    </citation>
    <scope>NUCLEOTIDE SEQUENCE [LARGE SCALE GENOMIC DNA]</scope>
    <source>
        <strain evidence="2 3">ATCC 51372</strain>
    </source>
</reference>
<dbReference type="OrthoDB" id="399019at2"/>
<name>A0A501XC19_9BACT</name>
<dbReference type="AlphaFoldDB" id="A0A501XC19"/>
<protein>
    <submittedName>
        <fullName evidence="2">Uncharacterized protein</fullName>
    </submittedName>
</protein>
<accession>A0A501XC19</accession>
<dbReference type="EMBL" id="VFSS01000001">
    <property type="protein sequence ID" value="TPE58026.1"/>
    <property type="molecule type" value="Genomic_DNA"/>
</dbReference>